<dbReference type="Proteomes" id="UP000298484">
    <property type="component" value="Unassembled WGS sequence"/>
</dbReference>
<organism evidence="2 3">
    <name type="scientific">Lentibacillus salicampi</name>
    <dbReference type="NCBI Taxonomy" id="175306"/>
    <lineage>
        <taxon>Bacteria</taxon>
        <taxon>Bacillati</taxon>
        <taxon>Bacillota</taxon>
        <taxon>Bacilli</taxon>
        <taxon>Bacillales</taxon>
        <taxon>Bacillaceae</taxon>
        <taxon>Lentibacillus</taxon>
    </lineage>
</organism>
<dbReference type="InterPro" id="IPR035406">
    <property type="entry name" value="DUF5412"/>
</dbReference>
<protein>
    <submittedName>
        <fullName evidence="2">Uncharacterized protein</fullName>
    </submittedName>
</protein>
<sequence>MEKKCNLWSFYLILICIGLAVYSLYSNINSKSTWLITPPNYVLLIMILSTLVLGMIGFKNRQNWCSITRSWITVTLSSLTAMVLFLGMAFTALFSSIAVNEPIKTINSPNGDYRIDFYYFDAGATGSFGVRGEIDGPLWFEKRIYYQEGIENVEVSWKSNDKVLINNHSLNLGEGETHGY</sequence>
<name>A0A4Y9A968_9BACI</name>
<keyword evidence="3" id="KW-1185">Reference proteome</keyword>
<comment type="caution">
    <text evidence="2">The sequence shown here is derived from an EMBL/GenBank/DDBJ whole genome shotgun (WGS) entry which is preliminary data.</text>
</comment>
<keyword evidence="1" id="KW-1133">Transmembrane helix</keyword>
<dbReference type="RefSeq" id="WP_135110588.1">
    <property type="nucleotide sequence ID" value="NZ_SRHY01000024.1"/>
</dbReference>
<feature type="transmembrane region" description="Helical" evidence="1">
    <location>
        <begin position="70"/>
        <end position="94"/>
    </location>
</feature>
<feature type="transmembrane region" description="Helical" evidence="1">
    <location>
        <begin position="40"/>
        <end position="58"/>
    </location>
</feature>
<keyword evidence="1" id="KW-0472">Membrane</keyword>
<reference evidence="2 3" key="1">
    <citation type="submission" date="2019-03" db="EMBL/GenBank/DDBJ databases">
        <title>Genome sequence of Lentibacillus salicampi ATCC BAA-719.</title>
        <authorList>
            <person name="Maclea K.S."/>
            <person name="Simoes Junior M."/>
        </authorList>
    </citation>
    <scope>NUCLEOTIDE SEQUENCE [LARGE SCALE GENOMIC DNA]</scope>
    <source>
        <strain evidence="2 3">ATCC BAA-719</strain>
    </source>
</reference>
<evidence type="ECO:0000256" key="1">
    <source>
        <dbReference type="SAM" id="Phobius"/>
    </source>
</evidence>
<gene>
    <name evidence="2" type="ORF">E4U82_12950</name>
</gene>
<proteinExistence type="predicted"/>
<dbReference type="AlphaFoldDB" id="A0A4Y9A968"/>
<evidence type="ECO:0000313" key="2">
    <source>
        <dbReference type="EMBL" id="TFJ92353.1"/>
    </source>
</evidence>
<dbReference type="Pfam" id="PF17428">
    <property type="entry name" value="DUF5412"/>
    <property type="match status" value="1"/>
</dbReference>
<dbReference type="EMBL" id="SRHY01000024">
    <property type="protein sequence ID" value="TFJ92353.1"/>
    <property type="molecule type" value="Genomic_DNA"/>
</dbReference>
<keyword evidence="1" id="KW-0812">Transmembrane</keyword>
<feature type="transmembrane region" description="Helical" evidence="1">
    <location>
        <begin position="7"/>
        <end position="28"/>
    </location>
</feature>
<dbReference type="OrthoDB" id="2665924at2"/>
<evidence type="ECO:0000313" key="3">
    <source>
        <dbReference type="Proteomes" id="UP000298484"/>
    </source>
</evidence>
<accession>A0A4Y9A968</accession>